<organism evidence="3 4">
    <name type="scientific">Thermomonas hydrothermalis</name>
    <dbReference type="NCBI Taxonomy" id="213588"/>
    <lineage>
        <taxon>Bacteria</taxon>
        <taxon>Pseudomonadati</taxon>
        <taxon>Pseudomonadota</taxon>
        <taxon>Gammaproteobacteria</taxon>
        <taxon>Lysobacterales</taxon>
        <taxon>Lysobacteraceae</taxon>
        <taxon>Thermomonas</taxon>
    </lineage>
</organism>
<dbReference type="AlphaFoldDB" id="A0A1M4XWD6"/>
<dbReference type="PANTHER" id="PTHR37483">
    <property type="entry name" value="UPF0125 PROTEIN RATB"/>
    <property type="match status" value="1"/>
</dbReference>
<gene>
    <name evidence="3" type="ORF">SAMN02745204_01536</name>
</gene>
<proteinExistence type="inferred from homology"/>
<dbReference type="OrthoDB" id="9796575at2"/>
<dbReference type="STRING" id="213588.SAMN02745204_01536"/>
<dbReference type="InterPro" id="IPR016155">
    <property type="entry name" value="Mopterin_synth/thiamin_S_b"/>
</dbReference>
<dbReference type="EMBL" id="FQUK01000023">
    <property type="protein sequence ID" value="SHE97740.1"/>
    <property type="molecule type" value="Genomic_DNA"/>
</dbReference>
<keyword evidence="4" id="KW-1185">Reference proteome</keyword>
<dbReference type="InterPro" id="IPR037021">
    <property type="entry name" value="RnfH_sf"/>
</dbReference>
<dbReference type="SUPFAM" id="SSF54285">
    <property type="entry name" value="MoaD/ThiS"/>
    <property type="match status" value="1"/>
</dbReference>
<protein>
    <recommendedName>
        <fullName evidence="2">UPF0125 protein SAMN02745204_01536</fullName>
    </recommendedName>
</protein>
<evidence type="ECO:0000313" key="3">
    <source>
        <dbReference type="EMBL" id="SHE97740.1"/>
    </source>
</evidence>
<dbReference type="Proteomes" id="UP000242857">
    <property type="component" value="Unassembled WGS sequence"/>
</dbReference>
<reference evidence="4" key="1">
    <citation type="submission" date="2016-11" db="EMBL/GenBank/DDBJ databases">
        <authorList>
            <person name="Varghese N."/>
            <person name="Submissions S."/>
        </authorList>
    </citation>
    <scope>NUCLEOTIDE SEQUENCE [LARGE SCALE GENOMIC DNA]</scope>
    <source>
        <strain evidence="4">DSM 14834</strain>
    </source>
</reference>
<dbReference type="HAMAP" id="MF_00460">
    <property type="entry name" value="UPF0125_RnfH"/>
    <property type="match status" value="1"/>
</dbReference>
<sequence length="89" mass="9845">MRVQLVRARAGRFETVTVELAEGACVADALSKAGWTLDQTWVALAVYGMAAEPATPLRDGDRVELLRPLQCDPKQARRRRAQARRAVRG</sequence>
<dbReference type="PANTHER" id="PTHR37483:SF1">
    <property type="entry name" value="UPF0125 PROTEIN RATB"/>
    <property type="match status" value="1"/>
</dbReference>
<dbReference type="RefSeq" id="WP_072756028.1">
    <property type="nucleotide sequence ID" value="NZ_FQUK01000023.1"/>
</dbReference>
<dbReference type="Gene3D" id="3.10.20.280">
    <property type="entry name" value="RnfH-like"/>
    <property type="match status" value="1"/>
</dbReference>
<dbReference type="InterPro" id="IPR005346">
    <property type="entry name" value="RnfH"/>
</dbReference>
<dbReference type="Pfam" id="PF03658">
    <property type="entry name" value="Ub-RnfH"/>
    <property type="match status" value="1"/>
</dbReference>
<comment type="similarity">
    <text evidence="1 2">Belongs to the UPF0125 (RnfH) family.</text>
</comment>
<evidence type="ECO:0000256" key="2">
    <source>
        <dbReference type="HAMAP-Rule" id="MF_00460"/>
    </source>
</evidence>
<name>A0A1M4XWD6_9GAMM</name>
<accession>A0A1M4XWD6</accession>
<evidence type="ECO:0000313" key="4">
    <source>
        <dbReference type="Proteomes" id="UP000242857"/>
    </source>
</evidence>
<evidence type="ECO:0000256" key="1">
    <source>
        <dbReference type="ARBA" id="ARBA00010645"/>
    </source>
</evidence>